<proteinExistence type="predicted"/>
<evidence type="ECO:0000313" key="2">
    <source>
        <dbReference type="EMBL" id="RUS31046.1"/>
    </source>
</evidence>
<organism evidence="2 3">
    <name type="scientific">Jimgerdemannia flammicorona</name>
    <dbReference type="NCBI Taxonomy" id="994334"/>
    <lineage>
        <taxon>Eukaryota</taxon>
        <taxon>Fungi</taxon>
        <taxon>Fungi incertae sedis</taxon>
        <taxon>Mucoromycota</taxon>
        <taxon>Mucoromycotina</taxon>
        <taxon>Endogonomycetes</taxon>
        <taxon>Endogonales</taxon>
        <taxon>Endogonaceae</taxon>
        <taxon>Jimgerdemannia</taxon>
    </lineage>
</organism>
<feature type="chain" id="PRO_5019378720" description="Galactose oxidase" evidence="1">
    <location>
        <begin position="23"/>
        <end position="178"/>
    </location>
</feature>
<reference evidence="2 3" key="1">
    <citation type="journal article" date="2018" name="New Phytol.">
        <title>Phylogenomics of Endogonaceae and evolution of mycorrhizas within Mucoromycota.</title>
        <authorList>
            <person name="Chang Y."/>
            <person name="Desiro A."/>
            <person name="Na H."/>
            <person name="Sandor L."/>
            <person name="Lipzen A."/>
            <person name="Clum A."/>
            <person name="Barry K."/>
            <person name="Grigoriev I.V."/>
            <person name="Martin F.M."/>
            <person name="Stajich J.E."/>
            <person name="Smith M.E."/>
            <person name="Bonito G."/>
            <person name="Spatafora J.W."/>
        </authorList>
    </citation>
    <scope>NUCLEOTIDE SEQUENCE [LARGE SCALE GENOMIC DNA]</scope>
    <source>
        <strain evidence="2 3">AD002</strain>
    </source>
</reference>
<dbReference type="EMBL" id="RBNJ01003337">
    <property type="protein sequence ID" value="RUS31046.1"/>
    <property type="molecule type" value="Genomic_DNA"/>
</dbReference>
<keyword evidence="1" id="KW-0732">Signal</keyword>
<dbReference type="Gene3D" id="2.120.10.80">
    <property type="entry name" value="Kelch-type beta propeller"/>
    <property type="match status" value="1"/>
</dbReference>
<dbReference type="Proteomes" id="UP000274822">
    <property type="component" value="Unassembled WGS sequence"/>
</dbReference>
<gene>
    <name evidence="2" type="ORF">BC938DRAFT_478564</name>
</gene>
<sequence length="178" mass="19557">MSKPTFLAIVALLATVAHVATGFTPAPQYGQAAVVIHDTIFVCGGFRLINSQYVVMSNLYSLNVSQPWNSTNPPWVDLTDSTTNTAIPLSGFYTMWPSTDNESFYVWGGGNHLNQTLPQNGFAQYNVTKRTWSLPSTIANMPQQRRLLSASWTSSGVAYMWGGRGDRFSGNSLFISSF</sequence>
<name>A0A433QMN2_9FUNG</name>
<keyword evidence="3" id="KW-1185">Reference proteome</keyword>
<evidence type="ECO:0000256" key="1">
    <source>
        <dbReference type="SAM" id="SignalP"/>
    </source>
</evidence>
<dbReference type="InterPro" id="IPR015915">
    <property type="entry name" value="Kelch-typ_b-propeller"/>
</dbReference>
<comment type="caution">
    <text evidence="2">The sequence shown here is derived from an EMBL/GenBank/DDBJ whole genome shotgun (WGS) entry which is preliminary data.</text>
</comment>
<dbReference type="AlphaFoldDB" id="A0A433QMN2"/>
<evidence type="ECO:0000313" key="3">
    <source>
        <dbReference type="Proteomes" id="UP000274822"/>
    </source>
</evidence>
<dbReference type="SUPFAM" id="SSF117281">
    <property type="entry name" value="Kelch motif"/>
    <property type="match status" value="1"/>
</dbReference>
<evidence type="ECO:0008006" key="4">
    <source>
        <dbReference type="Google" id="ProtNLM"/>
    </source>
</evidence>
<accession>A0A433QMN2</accession>
<feature type="signal peptide" evidence="1">
    <location>
        <begin position="1"/>
        <end position="22"/>
    </location>
</feature>
<protein>
    <recommendedName>
        <fullName evidence="4">Galactose oxidase</fullName>
    </recommendedName>
</protein>